<dbReference type="InterPro" id="IPR006130">
    <property type="entry name" value="Asp/Orn_carbamoylTrfase"/>
</dbReference>
<dbReference type="Gene3D" id="3.40.50.1370">
    <property type="entry name" value="Aspartate/ornithine carbamoyltransferase"/>
    <property type="match status" value="1"/>
</dbReference>
<dbReference type="AlphaFoldDB" id="X1JLS9"/>
<proteinExistence type="predicted"/>
<name>X1JLS9_9ZZZZ</name>
<dbReference type="PANTHER" id="PTHR45753">
    <property type="entry name" value="ORNITHINE CARBAMOYLTRANSFERASE, MITOCHONDRIAL"/>
    <property type="match status" value="1"/>
</dbReference>
<evidence type="ECO:0000313" key="3">
    <source>
        <dbReference type="EMBL" id="GAH79219.1"/>
    </source>
</evidence>
<accession>X1JLS9</accession>
<dbReference type="GO" id="GO:0042450">
    <property type="term" value="P:L-arginine biosynthetic process via ornithine"/>
    <property type="evidence" value="ECO:0007669"/>
    <property type="project" value="TreeGrafter"/>
</dbReference>
<dbReference type="InterPro" id="IPR036901">
    <property type="entry name" value="Asp/Orn_carbamoylTrfase_sf"/>
</dbReference>
<organism evidence="3">
    <name type="scientific">marine sediment metagenome</name>
    <dbReference type="NCBI Taxonomy" id="412755"/>
    <lineage>
        <taxon>unclassified sequences</taxon>
        <taxon>metagenomes</taxon>
        <taxon>ecological metagenomes</taxon>
    </lineage>
</organism>
<dbReference type="PRINTS" id="PR00100">
    <property type="entry name" value="AOTCASE"/>
</dbReference>
<feature type="non-terminal residue" evidence="3">
    <location>
        <position position="1"/>
    </location>
</feature>
<evidence type="ECO:0000259" key="2">
    <source>
        <dbReference type="Pfam" id="PF00185"/>
    </source>
</evidence>
<dbReference type="GO" id="GO:0004585">
    <property type="term" value="F:ornithine carbamoyltransferase activity"/>
    <property type="evidence" value="ECO:0007669"/>
    <property type="project" value="TreeGrafter"/>
</dbReference>
<sequence>VDDLLELYKTWKCTEEIMKLANKDVMYMHALPADRGNEVENSVIDGPHSIVYDEAENRLHTAKAVMTLTMGGK</sequence>
<dbReference type="GO" id="GO:0019240">
    <property type="term" value="P:citrulline biosynthetic process"/>
    <property type="evidence" value="ECO:0007669"/>
    <property type="project" value="TreeGrafter"/>
</dbReference>
<reference evidence="3" key="1">
    <citation type="journal article" date="2014" name="Front. Microbiol.">
        <title>High frequency of phylogenetically diverse reductive dehalogenase-homologous genes in deep subseafloor sedimentary metagenomes.</title>
        <authorList>
            <person name="Kawai M."/>
            <person name="Futagami T."/>
            <person name="Toyoda A."/>
            <person name="Takaki Y."/>
            <person name="Nishi S."/>
            <person name="Hori S."/>
            <person name="Arai W."/>
            <person name="Tsubouchi T."/>
            <person name="Morono Y."/>
            <person name="Uchiyama I."/>
            <person name="Ito T."/>
            <person name="Fujiyama A."/>
            <person name="Inagaki F."/>
            <person name="Takami H."/>
        </authorList>
    </citation>
    <scope>NUCLEOTIDE SEQUENCE</scope>
    <source>
        <strain evidence="3">Expedition CK06-06</strain>
    </source>
</reference>
<comment type="caution">
    <text evidence="3">The sequence shown here is derived from an EMBL/GenBank/DDBJ whole genome shotgun (WGS) entry which is preliminary data.</text>
</comment>
<protein>
    <recommendedName>
        <fullName evidence="2">Aspartate/ornithine carbamoyltransferase Asp/Orn-binding domain-containing protein</fullName>
    </recommendedName>
</protein>
<dbReference type="EMBL" id="BARU01041917">
    <property type="protein sequence ID" value="GAH79219.1"/>
    <property type="molecule type" value="Genomic_DNA"/>
</dbReference>
<keyword evidence="1" id="KW-0808">Transferase</keyword>
<feature type="domain" description="Aspartate/ornithine carbamoyltransferase Asp/Orn-binding" evidence="2">
    <location>
        <begin position="5"/>
        <end position="68"/>
    </location>
</feature>
<dbReference type="GO" id="GO:0016597">
    <property type="term" value="F:amino acid binding"/>
    <property type="evidence" value="ECO:0007669"/>
    <property type="project" value="InterPro"/>
</dbReference>
<dbReference type="InterPro" id="IPR006131">
    <property type="entry name" value="Asp_carbamoyltransf_Asp/Orn-bd"/>
</dbReference>
<gene>
    <name evidence="3" type="ORF">S03H2_64516</name>
</gene>
<evidence type="ECO:0000256" key="1">
    <source>
        <dbReference type="ARBA" id="ARBA00022679"/>
    </source>
</evidence>
<dbReference type="PANTHER" id="PTHR45753:SF3">
    <property type="entry name" value="ORNITHINE TRANSCARBAMYLASE, MITOCHONDRIAL"/>
    <property type="match status" value="1"/>
</dbReference>
<dbReference type="SUPFAM" id="SSF53671">
    <property type="entry name" value="Aspartate/ornithine carbamoyltransferase"/>
    <property type="match status" value="1"/>
</dbReference>
<dbReference type="Pfam" id="PF00185">
    <property type="entry name" value="OTCace"/>
    <property type="match status" value="1"/>
</dbReference>